<feature type="transmembrane region" description="Helical" evidence="1">
    <location>
        <begin position="7"/>
        <end position="30"/>
    </location>
</feature>
<name>D7E2T6_NOSA0</name>
<dbReference type="STRING" id="551115.Aazo_1131"/>
<evidence type="ECO:0000256" key="1">
    <source>
        <dbReference type="SAM" id="Phobius"/>
    </source>
</evidence>
<keyword evidence="1" id="KW-0812">Transmembrane</keyword>
<dbReference type="EMBL" id="CP002059">
    <property type="protein sequence ID" value="ADI63463.1"/>
    <property type="molecule type" value="Genomic_DNA"/>
</dbReference>
<dbReference type="Proteomes" id="UP000001511">
    <property type="component" value="Chromosome"/>
</dbReference>
<dbReference type="KEGG" id="naz:Aazo_1131"/>
<accession>D7E2T6</accession>
<reference evidence="2 3" key="1">
    <citation type="journal article" date="2010" name="PLoS ONE">
        <title>Genome erosion in a nitrogen-fixing vertically transmitted endosymbiotic multicellular cyanobacterium.</title>
        <authorList>
            <person name="Ran L."/>
            <person name="Larsson J."/>
            <person name="Vigil-Stenman T."/>
            <person name="Nylander J.A."/>
            <person name="Ininbergs K."/>
            <person name="Zheng W.W."/>
            <person name="Lapidus A."/>
            <person name="Lowry S."/>
            <person name="Haselkorn R."/>
            <person name="Bergman B."/>
        </authorList>
    </citation>
    <scope>NUCLEOTIDE SEQUENCE [LARGE SCALE GENOMIC DNA]</scope>
    <source>
        <strain evidence="2 3">0708</strain>
    </source>
</reference>
<sequence>MNNQRSFFGFIIAGVIAVLLIAVAGFYWFFGRIPVKFSTLISQPGAAIFVSKFSPVMVSLLVNPDRLQAIEQQGEISKFKNSLLAKSNINYQDDIKPWLNNEITLAVTSQDIDRDPENGLQPGYFMALSTDNPEKSREFVEVLFSKRALTGTNLEVEQYNGVKLLYDYPEIARLTEIQNPKSKIQNSLAGAVIDNFVLFANDIKVLREAINNVQAPDLNLSSYPEYEQAIKELPKGAVAVSFLNLPLVAQWQGLELRESTYNSQFISLVLNSQGLLAESTFFTASEVVPVSVPLSKPVGALQYIPKSVGLAITGANLTNLGESNLAKLWQQGTATIYGSPEEAISRWLKAVVDVKNHWGLNLNEDIFSWVVGEYAIGLLPNPANRNPDWVFVVEKTPQLESGIARLDQVAKNKGFNVSSLTLNQQTVSAWTELTATTQDQADVNFEAKIRGAHTTIDNYEIFTSDLGTLEKILSSRENSFLDNPNFQDDVAVFPKSNQGYVYIDWKKSQDILERQLPILKFVEVLAKPLFNNLRSLTVSTYRSESRTLKGGIFFNLGL</sequence>
<proteinExistence type="predicted"/>
<gene>
    <name evidence="2" type="ordered locus">Aazo_1131</name>
</gene>
<evidence type="ECO:0000313" key="3">
    <source>
        <dbReference type="Proteomes" id="UP000001511"/>
    </source>
</evidence>
<dbReference type="OrthoDB" id="451203at2"/>
<dbReference type="RefSeq" id="WP_013190481.1">
    <property type="nucleotide sequence ID" value="NC_014248.1"/>
</dbReference>
<organism evidence="2 3">
    <name type="scientific">Nostoc azollae (strain 0708)</name>
    <name type="common">Anabaena azollae (strain 0708)</name>
    <dbReference type="NCBI Taxonomy" id="551115"/>
    <lineage>
        <taxon>Bacteria</taxon>
        <taxon>Bacillati</taxon>
        <taxon>Cyanobacteriota</taxon>
        <taxon>Cyanophyceae</taxon>
        <taxon>Nostocales</taxon>
        <taxon>Nostocaceae</taxon>
        <taxon>Trichormus</taxon>
    </lineage>
</organism>
<dbReference type="HOGENOM" id="CLU_484726_0_0_3"/>
<dbReference type="eggNOG" id="COG3040">
    <property type="taxonomic scope" value="Bacteria"/>
</dbReference>
<evidence type="ECO:0000313" key="2">
    <source>
        <dbReference type="EMBL" id="ADI63463.1"/>
    </source>
</evidence>
<keyword evidence="3" id="KW-1185">Reference proteome</keyword>
<dbReference type="InterPro" id="IPR021787">
    <property type="entry name" value="DUF3352"/>
</dbReference>
<protein>
    <recommendedName>
        <fullName evidence="4">DUF3352 domain-containing protein</fullName>
    </recommendedName>
</protein>
<keyword evidence="1" id="KW-1133">Transmembrane helix</keyword>
<evidence type="ECO:0008006" key="4">
    <source>
        <dbReference type="Google" id="ProtNLM"/>
    </source>
</evidence>
<dbReference type="AlphaFoldDB" id="D7E2T6"/>
<keyword evidence="1" id="KW-0472">Membrane</keyword>
<dbReference type="Pfam" id="PF11832">
    <property type="entry name" value="DUF3352"/>
    <property type="match status" value="1"/>
</dbReference>